<dbReference type="InterPro" id="IPR035992">
    <property type="entry name" value="Ricin_B-like_lectins"/>
</dbReference>
<dbReference type="Proteomes" id="UP000198680">
    <property type="component" value="Unassembled WGS sequence"/>
</dbReference>
<dbReference type="AlphaFoldDB" id="A0A1G9VAZ5"/>
<dbReference type="SUPFAM" id="SSF50370">
    <property type="entry name" value="Ricin B-like lectins"/>
    <property type="match status" value="1"/>
</dbReference>
<organism evidence="1 2">
    <name type="scientific">Geodermatophilus siccatus</name>
    <dbReference type="NCBI Taxonomy" id="1137991"/>
    <lineage>
        <taxon>Bacteria</taxon>
        <taxon>Bacillati</taxon>
        <taxon>Actinomycetota</taxon>
        <taxon>Actinomycetes</taxon>
        <taxon>Geodermatophilales</taxon>
        <taxon>Geodermatophilaceae</taxon>
        <taxon>Geodermatophilus</taxon>
    </lineage>
</organism>
<protein>
    <submittedName>
        <fullName evidence="1">Uncharacterized protein</fullName>
    </submittedName>
</protein>
<dbReference type="CDD" id="cd00161">
    <property type="entry name" value="beta-trefoil_Ricin-like"/>
    <property type="match status" value="1"/>
</dbReference>
<sequence>MESDVAFPPQTSPVDLHSSDFLKWLDNRAHETARTQGSLEHITWGRDLDAPRVETTFHAYRNTRPDIDWNTCGQAAIATIIDFHRIDPFGLPRNAAGHWDDGAIIDAIINDGQGPDVVFGWGTTPGRIAEALGRYGCIAKAVCFPPVDIGLWRAVAFSQLAEALNRNLPVPVLVDLGRLNGTAFTFHWPVAYKLENGRVHLGNMASSWNATPNLVEFVDAWTAWPLPGYHLCAVYARFERPPEPIPVNQIQAGMQVGLWCWGDIPGPRWLDGVTPNGTVVLSLEPSGSGSRWRLHDAGGAAIHLECLGDQPGPRWLDGVTPNGTVVLSPDTGGSGSRWRLHDAGGAAIHLECLGDQPGPRWLDGVTPNGTVVLSPDTGGSGSRWIVTPR</sequence>
<gene>
    <name evidence="1" type="ORF">SAMN05660642_03064</name>
</gene>
<accession>A0A1G9VAZ5</accession>
<reference evidence="2" key="1">
    <citation type="submission" date="2016-10" db="EMBL/GenBank/DDBJ databases">
        <authorList>
            <person name="Varghese N."/>
            <person name="Submissions S."/>
        </authorList>
    </citation>
    <scope>NUCLEOTIDE SEQUENCE [LARGE SCALE GENOMIC DNA]</scope>
    <source>
        <strain evidence="2">DSM 45419</strain>
    </source>
</reference>
<evidence type="ECO:0000313" key="2">
    <source>
        <dbReference type="Proteomes" id="UP000198680"/>
    </source>
</evidence>
<dbReference type="EMBL" id="FNHE01000008">
    <property type="protein sequence ID" value="SDM69372.1"/>
    <property type="molecule type" value="Genomic_DNA"/>
</dbReference>
<keyword evidence="2" id="KW-1185">Reference proteome</keyword>
<proteinExistence type="predicted"/>
<evidence type="ECO:0000313" key="1">
    <source>
        <dbReference type="EMBL" id="SDM69372.1"/>
    </source>
</evidence>
<name>A0A1G9VAZ5_9ACTN</name>